<reference evidence="1 2" key="1">
    <citation type="submission" date="2019-07" db="EMBL/GenBank/DDBJ databases">
        <authorList>
            <person name="Jastrzebski P J."/>
            <person name="Paukszto L."/>
            <person name="Jastrzebski P J."/>
        </authorList>
    </citation>
    <scope>NUCLEOTIDE SEQUENCE [LARGE SCALE GENOMIC DNA]</scope>
    <source>
        <strain evidence="1 2">WMS-il1</strain>
    </source>
</reference>
<sequence>MYKRVSVTGSNASPISSIPQLSPSLSLSYSLQSSLRRGQYNLAKNGSWSSFLELVLAVSCYHQYKQHCIRALDHQLLYTHAISFLLCSSPLQPLPPTATVTTSPLWYICFSTDYSCLLFGLVVTEN</sequence>
<evidence type="ECO:0000313" key="1">
    <source>
        <dbReference type="EMBL" id="VUZ40008.1"/>
    </source>
</evidence>
<dbReference type="Proteomes" id="UP000321570">
    <property type="component" value="Unassembled WGS sequence"/>
</dbReference>
<proteinExistence type="predicted"/>
<organism evidence="1 2">
    <name type="scientific">Hymenolepis diminuta</name>
    <name type="common">Rat tapeworm</name>
    <dbReference type="NCBI Taxonomy" id="6216"/>
    <lineage>
        <taxon>Eukaryota</taxon>
        <taxon>Metazoa</taxon>
        <taxon>Spiralia</taxon>
        <taxon>Lophotrochozoa</taxon>
        <taxon>Platyhelminthes</taxon>
        <taxon>Cestoda</taxon>
        <taxon>Eucestoda</taxon>
        <taxon>Cyclophyllidea</taxon>
        <taxon>Hymenolepididae</taxon>
        <taxon>Hymenolepis</taxon>
    </lineage>
</organism>
<gene>
    <name evidence="1" type="ORF">WMSIL1_LOCUS1143</name>
</gene>
<keyword evidence="2" id="KW-1185">Reference proteome</keyword>
<name>A0A564XZQ5_HYMDI</name>
<protein>
    <submittedName>
        <fullName evidence="1">Uncharacterized protein</fullName>
    </submittedName>
</protein>
<dbReference type="EMBL" id="CABIJS010000024">
    <property type="protein sequence ID" value="VUZ40008.1"/>
    <property type="molecule type" value="Genomic_DNA"/>
</dbReference>
<accession>A0A564XZQ5</accession>
<dbReference type="AlphaFoldDB" id="A0A564XZQ5"/>
<evidence type="ECO:0000313" key="2">
    <source>
        <dbReference type="Proteomes" id="UP000321570"/>
    </source>
</evidence>